<feature type="region of interest" description="Disordered" evidence="1">
    <location>
        <begin position="108"/>
        <end position="132"/>
    </location>
</feature>
<accession>A0ABP9GSB7</accession>
<keyword evidence="3" id="KW-1185">Reference proteome</keyword>
<evidence type="ECO:0000313" key="2">
    <source>
        <dbReference type="EMBL" id="GAA4945149.1"/>
    </source>
</evidence>
<reference evidence="3" key="1">
    <citation type="journal article" date="2019" name="Int. J. Syst. Evol. Microbiol.">
        <title>The Global Catalogue of Microorganisms (GCM) 10K type strain sequencing project: providing services to taxonomists for standard genome sequencing and annotation.</title>
        <authorList>
            <consortium name="The Broad Institute Genomics Platform"/>
            <consortium name="The Broad Institute Genome Sequencing Center for Infectious Disease"/>
            <person name="Wu L."/>
            <person name="Ma J."/>
        </authorList>
    </citation>
    <scope>NUCLEOTIDE SEQUENCE [LARGE SCALE GENOMIC DNA]</scope>
    <source>
        <strain evidence="3">JCM 17986</strain>
    </source>
</reference>
<organism evidence="2 3">
    <name type="scientific">Yinghuangia aomiensis</name>
    <dbReference type="NCBI Taxonomy" id="676205"/>
    <lineage>
        <taxon>Bacteria</taxon>
        <taxon>Bacillati</taxon>
        <taxon>Actinomycetota</taxon>
        <taxon>Actinomycetes</taxon>
        <taxon>Kitasatosporales</taxon>
        <taxon>Streptomycetaceae</taxon>
        <taxon>Yinghuangia</taxon>
    </lineage>
</organism>
<protein>
    <submittedName>
        <fullName evidence="2">Uncharacterized protein</fullName>
    </submittedName>
</protein>
<dbReference type="Proteomes" id="UP001500466">
    <property type="component" value="Unassembled WGS sequence"/>
</dbReference>
<comment type="caution">
    <text evidence="2">The sequence shown here is derived from an EMBL/GenBank/DDBJ whole genome shotgun (WGS) entry which is preliminary data.</text>
</comment>
<evidence type="ECO:0000256" key="1">
    <source>
        <dbReference type="SAM" id="MobiDB-lite"/>
    </source>
</evidence>
<gene>
    <name evidence="2" type="ORF">GCM10023205_00990</name>
</gene>
<proteinExistence type="predicted"/>
<dbReference type="EMBL" id="BAABHS010000001">
    <property type="protein sequence ID" value="GAA4945149.1"/>
    <property type="molecule type" value="Genomic_DNA"/>
</dbReference>
<sequence>MDIEHMTTFENEIKKVIDALKQGPMGAEKPTGEPLKAGTLGTGFDEVTRVESSLGRVHAELDRLARVVHGQIEAMRLTVKMATDKTQEADEANRAQLSRILGEIQRYSVPPGLTPARPAVSSAAPDSTRGLG</sequence>
<evidence type="ECO:0000313" key="3">
    <source>
        <dbReference type="Proteomes" id="UP001500466"/>
    </source>
</evidence>
<name>A0ABP9GSB7_9ACTN</name>